<proteinExistence type="predicted"/>
<sequence>VIIEAQVFYDKINELCPVLQAKITDLLSKLGG</sequence>
<comment type="caution">
    <text evidence="1">The sequence shown here is derived from an EMBL/GenBank/DDBJ whole genome shotgun (WGS) entry which is preliminary data.</text>
</comment>
<gene>
    <name evidence="1" type="ORF">S06H3_24195</name>
</gene>
<dbReference type="EMBL" id="BARV01013377">
    <property type="protein sequence ID" value="GAI21946.1"/>
    <property type="molecule type" value="Genomic_DNA"/>
</dbReference>
<protein>
    <submittedName>
        <fullName evidence="1">Uncharacterized protein</fullName>
    </submittedName>
</protein>
<organism evidence="1">
    <name type="scientific">marine sediment metagenome</name>
    <dbReference type="NCBI Taxonomy" id="412755"/>
    <lineage>
        <taxon>unclassified sequences</taxon>
        <taxon>metagenomes</taxon>
        <taxon>ecological metagenomes</taxon>
    </lineage>
</organism>
<evidence type="ECO:0000313" key="1">
    <source>
        <dbReference type="EMBL" id="GAI21946.1"/>
    </source>
</evidence>
<feature type="non-terminal residue" evidence="1">
    <location>
        <position position="1"/>
    </location>
</feature>
<accession>X1MVA0</accession>
<reference evidence="1" key="1">
    <citation type="journal article" date="2014" name="Front. Microbiol.">
        <title>High frequency of phylogenetically diverse reductive dehalogenase-homologous genes in deep subseafloor sedimentary metagenomes.</title>
        <authorList>
            <person name="Kawai M."/>
            <person name="Futagami T."/>
            <person name="Toyoda A."/>
            <person name="Takaki Y."/>
            <person name="Nishi S."/>
            <person name="Hori S."/>
            <person name="Arai W."/>
            <person name="Tsubouchi T."/>
            <person name="Morono Y."/>
            <person name="Uchiyama I."/>
            <person name="Ito T."/>
            <person name="Fujiyama A."/>
            <person name="Inagaki F."/>
            <person name="Takami H."/>
        </authorList>
    </citation>
    <scope>NUCLEOTIDE SEQUENCE</scope>
    <source>
        <strain evidence="1">Expedition CK06-06</strain>
    </source>
</reference>
<name>X1MVA0_9ZZZZ</name>
<dbReference type="AlphaFoldDB" id="X1MVA0"/>